<dbReference type="STRING" id="1211777.BN77_p10841"/>
<feature type="transmembrane region" description="Helical" evidence="1">
    <location>
        <begin position="350"/>
        <end position="371"/>
    </location>
</feature>
<feature type="transmembrane region" description="Helical" evidence="1">
    <location>
        <begin position="185"/>
        <end position="202"/>
    </location>
</feature>
<proteinExistence type="predicted"/>
<dbReference type="RefSeq" id="WP_007536921.1">
    <property type="nucleotide sequence ID" value="NZ_HF536773.1"/>
</dbReference>
<gene>
    <name evidence="2" type="ORF">BN77_p10841</name>
</gene>
<protein>
    <recommendedName>
        <fullName evidence="4">Transmembrane protein</fullName>
    </recommendedName>
</protein>
<keyword evidence="3" id="KW-1185">Reference proteome</keyword>
<comment type="caution">
    <text evidence="2">The sequence shown here is derived from an EMBL/GenBank/DDBJ whole genome shotgun (WGS) entry which is preliminary data.</text>
</comment>
<feature type="transmembrane region" description="Helical" evidence="1">
    <location>
        <begin position="160"/>
        <end position="178"/>
    </location>
</feature>
<feature type="transmembrane region" description="Helical" evidence="1">
    <location>
        <begin position="377"/>
        <end position="394"/>
    </location>
</feature>
<keyword evidence="1" id="KW-0812">Transmembrane</keyword>
<feature type="transmembrane region" description="Helical" evidence="1">
    <location>
        <begin position="98"/>
        <end position="118"/>
    </location>
</feature>
<name>K0Q4N5_9HYPH</name>
<feature type="transmembrane region" description="Helical" evidence="1">
    <location>
        <begin position="311"/>
        <end position="329"/>
    </location>
</feature>
<dbReference type="AlphaFoldDB" id="K0Q4N5"/>
<evidence type="ECO:0008006" key="4">
    <source>
        <dbReference type="Google" id="ProtNLM"/>
    </source>
</evidence>
<feature type="transmembrane region" description="Helical" evidence="1">
    <location>
        <begin position="21"/>
        <end position="41"/>
    </location>
</feature>
<sequence>MIATTKKASRIDTALAALNRPEATICAAITVPLLFGLYSLYLGADANWDLYNYHLYGPFAFLNDKFETDIGVAGFQGYFNPFLDFLPYWLNSYLPPKLSGFLQGWLHGLGFVLVLGIARRVLVNRRPDDSVRLPILLALAGSLTANFLSEVGNGMGDNTTAVLILSGIYLVVLRWNVFDRFDNKTLGVLCFSGVLVGLATGLKLTNGPSAVAFCLALLVCFPGSKVRKFVAAFLFGVGVLAGFTVFGGTWMLHMWTKFGNPLFPQFGSIFPNPLAQPMTVADTRWLPKSVMEYLLWPFIISLDSRRVGELHVRQIIWAIVYALLILLAFKSLRFRTEQPQTAARDARSSFIVVFVSCAFVVWMCIFSIYRYTVAFEMLAPLAAFIMLTWLFPYLRARRIGAWVLTIATAIVVTGGARTWGHEGWASPLRHTDLTLHTKPDATTVLLVVQNNSLGWLPTFFPPQAAFFGIETGFPGTDAFVTHVRETAKNRNGPIFIFTNAEDNRRALSMQSYTDIAHRLGLTSTQAGCDFLRFVVARMHFRAVVDAVENGDQLCRVAVRPEDVVDVDRSNQKFVAFAAQRAAAHGFQLIPDSCKTFTAGIGTGKKAFQYCSAQLQQD</sequence>
<accession>K0Q4N5</accession>
<feature type="transmembrane region" description="Helical" evidence="1">
    <location>
        <begin position="401"/>
        <end position="420"/>
    </location>
</feature>
<evidence type="ECO:0000256" key="1">
    <source>
        <dbReference type="SAM" id="Phobius"/>
    </source>
</evidence>
<dbReference type="Proteomes" id="UP000009319">
    <property type="component" value="Unassembled WGS sequence"/>
</dbReference>
<feature type="transmembrane region" description="Helical" evidence="1">
    <location>
        <begin position="130"/>
        <end position="148"/>
    </location>
</feature>
<evidence type="ECO:0000313" key="3">
    <source>
        <dbReference type="Proteomes" id="UP000009319"/>
    </source>
</evidence>
<keyword evidence="1" id="KW-1133">Transmembrane helix</keyword>
<feature type="transmembrane region" description="Helical" evidence="1">
    <location>
        <begin position="231"/>
        <end position="252"/>
    </location>
</feature>
<feature type="transmembrane region" description="Helical" evidence="1">
    <location>
        <begin position="208"/>
        <end position="224"/>
    </location>
</feature>
<dbReference type="EMBL" id="CANI01000047">
    <property type="protein sequence ID" value="CCM79552.1"/>
    <property type="molecule type" value="Genomic_DNA"/>
</dbReference>
<evidence type="ECO:0000313" key="2">
    <source>
        <dbReference type="EMBL" id="CCM79552.1"/>
    </source>
</evidence>
<dbReference type="eggNOG" id="ENOG5030CE8">
    <property type="taxonomic scope" value="Bacteria"/>
</dbReference>
<dbReference type="HOGENOM" id="CLU_031358_1_0_5"/>
<reference evidence="2 3" key="1">
    <citation type="journal article" date="2013" name="Genome Announc.">
        <title>Draft Genome Sequence of Rhizobium mesoamericanum STM3625, a Nitrogen-Fixing Symbiont of Mimosa pudica Isolated in French Guiana (South America).</title>
        <authorList>
            <person name="Moulin L."/>
            <person name="Mornico D."/>
            <person name="Melkonian R."/>
            <person name="Klonowska A."/>
        </authorList>
    </citation>
    <scope>NUCLEOTIDE SEQUENCE [LARGE SCALE GENOMIC DNA]</scope>
    <source>
        <strain evidence="2 3">STM3625</strain>
    </source>
</reference>
<keyword evidence="1" id="KW-0472">Membrane</keyword>
<organism evidence="2 3">
    <name type="scientific">Rhizobium mesoamericanum STM3625</name>
    <dbReference type="NCBI Taxonomy" id="1211777"/>
    <lineage>
        <taxon>Bacteria</taxon>
        <taxon>Pseudomonadati</taxon>
        <taxon>Pseudomonadota</taxon>
        <taxon>Alphaproteobacteria</taxon>
        <taxon>Hyphomicrobiales</taxon>
        <taxon>Rhizobiaceae</taxon>
        <taxon>Rhizobium/Agrobacterium group</taxon>
        <taxon>Rhizobium</taxon>
    </lineage>
</organism>